<dbReference type="GO" id="GO:0042167">
    <property type="term" value="P:heme catabolic process"/>
    <property type="evidence" value="ECO:0000318"/>
    <property type="project" value="GO_Central"/>
</dbReference>
<sequence>MITVANRIFVNPERAAAFEERFRRRPRRVDRQPGFIADHVLRPTQAGDPYVVLSFWDSRAAFEAWRTSPGFKDGHKGGRTLPEDTVLSNVIEIHEVFTGSDDAGTGEES</sequence>
<dbReference type="SUPFAM" id="SSF54909">
    <property type="entry name" value="Dimeric alpha+beta barrel"/>
    <property type="match status" value="1"/>
</dbReference>
<protein>
    <recommendedName>
        <fullName evidence="1">ABM domain-containing protein</fullName>
    </recommendedName>
</protein>
<organism evidence="2 3">
    <name type="scientific">Deinococcus radiodurans (strain ATCC 13939 / DSM 20539 / JCM 16871 / CCUG 27074 / LMG 4051 / NBRC 15346 / NCIMB 9279 / VKM B-1422 / R1)</name>
    <dbReference type="NCBI Taxonomy" id="243230"/>
    <lineage>
        <taxon>Bacteria</taxon>
        <taxon>Thermotogati</taxon>
        <taxon>Deinococcota</taxon>
        <taxon>Deinococci</taxon>
        <taxon>Deinococcales</taxon>
        <taxon>Deinococcaceae</taxon>
        <taxon>Deinococcus</taxon>
    </lineage>
</organism>
<dbReference type="HOGENOM" id="CLU_141544_1_1_0"/>
<evidence type="ECO:0000313" key="2">
    <source>
        <dbReference type="EMBL" id="AAF09855.1"/>
    </source>
</evidence>
<evidence type="ECO:0000259" key="1">
    <source>
        <dbReference type="PROSITE" id="PS51725"/>
    </source>
</evidence>
<dbReference type="GeneID" id="69516504"/>
<name>Q9RXN8_DEIRA</name>
<dbReference type="eggNOG" id="COG2329">
    <property type="taxonomic scope" value="Bacteria"/>
</dbReference>
<proteinExistence type="predicted"/>
<dbReference type="RefSeq" id="WP_010886917.1">
    <property type="nucleotide sequence ID" value="NC_001263.1"/>
</dbReference>
<dbReference type="InterPro" id="IPR011008">
    <property type="entry name" value="Dimeric_a/b-barrel"/>
</dbReference>
<dbReference type="KEGG" id="dra:DR_0272"/>
<dbReference type="PATRIC" id="fig|243230.17.peg.437"/>
<dbReference type="OrthoDB" id="384737at2"/>
<dbReference type="PaxDb" id="243230-DR_0272"/>
<dbReference type="PIR" id="D75538">
    <property type="entry name" value="D75538"/>
</dbReference>
<dbReference type="EMBL" id="AE000513">
    <property type="protein sequence ID" value="AAF09855.1"/>
    <property type="molecule type" value="Genomic_DNA"/>
</dbReference>
<dbReference type="InterPro" id="IPR007138">
    <property type="entry name" value="ABM_dom"/>
</dbReference>
<dbReference type="InParanoid" id="Q9RXN8"/>
<dbReference type="EnsemblBacteria" id="AAF09855">
    <property type="protein sequence ID" value="AAF09855"/>
    <property type="gene ID" value="DR_0272"/>
</dbReference>
<dbReference type="GO" id="GO:0004392">
    <property type="term" value="F:heme oxygenase (decyclizing) activity"/>
    <property type="evidence" value="ECO:0000318"/>
    <property type="project" value="GO_Central"/>
</dbReference>
<gene>
    <name evidence="2" type="ordered locus">DR_0272</name>
</gene>
<dbReference type="InterPro" id="IPR050404">
    <property type="entry name" value="Heme-degrading_MO"/>
</dbReference>
<evidence type="ECO:0000313" key="3">
    <source>
        <dbReference type="Proteomes" id="UP000002524"/>
    </source>
</evidence>
<dbReference type="STRING" id="243230.DR_0272"/>
<reference evidence="2 3" key="1">
    <citation type="journal article" date="1999" name="Science">
        <title>Genome sequence of the radioresistant bacterium Deinococcus radiodurans R1.</title>
        <authorList>
            <person name="White O."/>
            <person name="Eisen J.A."/>
            <person name="Heidelberg J.F."/>
            <person name="Hickey E.K."/>
            <person name="Peterson J.D."/>
            <person name="Dodson R.J."/>
            <person name="Haft D.H."/>
            <person name="Gwinn M.L."/>
            <person name="Nelson W.C."/>
            <person name="Richardson D.L."/>
            <person name="Moffat K.S."/>
            <person name="Qin H."/>
            <person name="Jiang L."/>
            <person name="Pamphile W."/>
            <person name="Crosby M."/>
            <person name="Shen M."/>
            <person name="Vamathevan J.J."/>
            <person name="Lam P."/>
            <person name="McDonald L."/>
            <person name="Utterback T."/>
            <person name="Zalewski C."/>
            <person name="Makarova K.S."/>
            <person name="Aravind L."/>
            <person name="Daly M.J."/>
            <person name="Minton K.W."/>
            <person name="Fleischmann R.D."/>
            <person name="Ketchum K.A."/>
            <person name="Nelson K.E."/>
            <person name="Salzberg S."/>
            <person name="Smith H.O."/>
            <person name="Venter J.C."/>
            <person name="Fraser C.M."/>
        </authorList>
    </citation>
    <scope>NUCLEOTIDE SEQUENCE [LARGE SCALE GENOMIC DNA]</scope>
    <source>
        <strain evidence="3">ATCC 13939 / DSM 20539 / JCM 16871 / LMG 4051 / NBRC 15346 / NCIMB 9279 / R1 / VKM B-1422</strain>
    </source>
</reference>
<dbReference type="Pfam" id="PF03992">
    <property type="entry name" value="ABM"/>
    <property type="match status" value="1"/>
</dbReference>
<accession>Q9RXN8</accession>
<keyword evidence="3" id="KW-1185">Reference proteome</keyword>
<dbReference type="Proteomes" id="UP000002524">
    <property type="component" value="Chromosome 1"/>
</dbReference>
<dbReference type="PANTHER" id="PTHR34474:SF2">
    <property type="entry name" value="SIGNAL TRANSDUCTION PROTEIN TRAP"/>
    <property type="match status" value="1"/>
</dbReference>
<feature type="domain" description="ABM" evidence="1">
    <location>
        <begin position="2"/>
        <end position="91"/>
    </location>
</feature>
<dbReference type="PROSITE" id="PS51725">
    <property type="entry name" value="ABM"/>
    <property type="match status" value="1"/>
</dbReference>
<dbReference type="PANTHER" id="PTHR34474">
    <property type="entry name" value="SIGNAL TRANSDUCTION PROTEIN TRAP"/>
    <property type="match status" value="1"/>
</dbReference>
<dbReference type="Gene3D" id="3.30.70.100">
    <property type="match status" value="1"/>
</dbReference>
<dbReference type="AlphaFoldDB" id="Q9RXN8"/>